<comment type="caution">
    <text evidence="3">The sequence shown here is derived from an EMBL/GenBank/DDBJ whole genome shotgun (WGS) entry which is preliminary data.</text>
</comment>
<protein>
    <submittedName>
        <fullName evidence="3">Prepilin-type N-terminal cleavage/methylation domain-containing protein</fullName>
    </submittedName>
</protein>
<feature type="transmembrane region" description="Helical" evidence="2">
    <location>
        <begin position="12"/>
        <end position="36"/>
    </location>
</feature>
<evidence type="ECO:0000313" key="4">
    <source>
        <dbReference type="Proteomes" id="UP001204621"/>
    </source>
</evidence>
<dbReference type="InterPro" id="IPR012902">
    <property type="entry name" value="N_methyl_site"/>
</dbReference>
<organism evidence="3 4">
    <name type="scientific">Massilia terrae</name>
    <dbReference type="NCBI Taxonomy" id="1811224"/>
    <lineage>
        <taxon>Bacteria</taxon>
        <taxon>Pseudomonadati</taxon>
        <taxon>Pseudomonadota</taxon>
        <taxon>Betaproteobacteria</taxon>
        <taxon>Burkholderiales</taxon>
        <taxon>Oxalobacteraceae</taxon>
        <taxon>Telluria group</taxon>
        <taxon>Massilia</taxon>
    </lineage>
</organism>
<evidence type="ECO:0000256" key="2">
    <source>
        <dbReference type="SAM" id="Phobius"/>
    </source>
</evidence>
<dbReference type="RefSeq" id="WP_258810763.1">
    <property type="nucleotide sequence ID" value="NZ_JANUGU010000001.1"/>
</dbReference>
<keyword evidence="4" id="KW-1185">Reference proteome</keyword>
<feature type="region of interest" description="Disordered" evidence="1">
    <location>
        <begin position="78"/>
        <end position="99"/>
    </location>
</feature>
<accession>A0ABT2CUZ9</accession>
<keyword evidence="2" id="KW-0812">Transmembrane</keyword>
<keyword evidence="2" id="KW-1133">Transmembrane helix</keyword>
<reference evidence="3 4" key="1">
    <citation type="submission" date="2022-08" db="EMBL/GenBank/DDBJ databases">
        <title>Reclassification of Massilia species as members of the genera Telluria, Duganella, Pseudoduganella, Mokoshia gen. nov. and Zemynaea gen. nov. using orthogonal and non-orthogonal genome-based approaches.</title>
        <authorList>
            <person name="Bowman J.P."/>
        </authorList>
    </citation>
    <scope>NUCLEOTIDE SEQUENCE [LARGE SCALE GENOMIC DNA]</scope>
    <source>
        <strain evidence="3 4">JCM 31606</strain>
    </source>
</reference>
<sequence length="187" mass="19709">MCTSQRRQRGVTLIELVLFIVIVSVAVAGVLSVLTFTTRHSADPLRRKQALMIAEGLLEEVELAQFTYCEPNSANSDTAGSVSACSTPETWGPEASDSRPYDNVNDYAVSSGHPFDSGGVLVDAAGNALGLSGYSASLLVEPANLNGIASGTTADPQVLHLVVTVTYDAGQSVTLDGYRTRYAPQVQ</sequence>
<gene>
    <name evidence="3" type="ORF">NX778_06040</name>
</gene>
<dbReference type="Pfam" id="PF07963">
    <property type="entry name" value="N_methyl"/>
    <property type="match status" value="1"/>
</dbReference>
<evidence type="ECO:0000256" key="1">
    <source>
        <dbReference type="SAM" id="MobiDB-lite"/>
    </source>
</evidence>
<feature type="compositionally biased region" description="Polar residues" evidence="1">
    <location>
        <begin position="78"/>
        <end position="89"/>
    </location>
</feature>
<dbReference type="PROSITE" id="PS00409">
    <property type="entry name" value="PROKAR_NTER_METHYL"/>
    <property type="match status" value="1"/>
</dbReference>
<evidence type="ECO:0000313" key="3">
    <source>
        <dbReference type="EMBL" id="MCS0657625.1"/>
    </source>
</evidence>
<name>A0ABT2CUZ9_9BURK</name>
<keyword evidence="2" id="KW-0472">Membrane</keyword>
<dbReference type="Proteomes" id="UP001204621">
    <property type="component" value="Unassembled WGS sequence"/>
</dbReference>
<proteinExistence type="predicted"/>
<dbReference type="EMBL" id="JANUGU010000001">
    <property type="protein sequence ID" value="MCS0657625.1"/>
    <property type="molecule type" value="Genomic_DNA"/>
</dbReference>